<evidence type="ECO:0000256" key="7">
    <source>
        <dbReference type="RuleBase" id="RU000384"/>
    </source>
</evidence>
<feature type="domain" description="GS catalytic" evidence="10">
    <location>
        <begin position="136"/>
        <end position="386"/>
    </location>
</feature>
<dbReference type="PANTHER" id="PTHR20852">
    <property type="entry name" value="GLUTAMINE SYNTHETASE"/>
    <property type="match status" value="1"/>
</dbReference>
<evidence type="ECO:0000259" key="9">
    <source>
        <dbReference type="PROSITE" id="PS51986"/>
    </source>
</evidence>
<feature type="domain" description="GS beta-grasp" evidence="9">
    <location>
        <begin position="50"/>
        <end position="129"/>
    </location>
</feature>
<comment type="similarity">
    <text evidence="1 6 7">Belongs to the glutamine synthetase family.</text>
</comment>
<evidence type="ECO:0000256" key="3">
    <source>
        <dbReference type="ARBA" id="ARBA00022598"/>
    </source>
</evidence>
<name>A0A6H5IIL0_9HYME</name>
<dbReference type="InterPro" id="IPR036651">
    <property type="entry name" value="Gln_synt_N_sf"/>
</dbReference>
<proteinExistence type="inferred from homology"/>
<dbReference type="PROSITE" id="PS00181">
    <property type="entry name" value="GLNA_ATP"/>
    <property type="match status" value="1"/>
</dbReference>
<dbReference type="PROSITE" id="PS51987">
    <property type="entry name" value="GS_CATALYTIC"/>
    <property type="match status" value="1"/>
</dbReference>
<evidence type="ECO:0000259" key="10">
    <source>
        <dbReference type="PROSITE" id="PS51987"/>
    </source>
</evidence>
<dbReference type="GO" id="GO:0004356">
    <property type="term" value="F:glutamine synthetase activity"/>
    <property type="evidence" value="ECO:0007669"/>
    <property type="project" value="UniProtKB-EC"/>
</dbReference>
<dbReference type="PROSITE" id="PS51986">
    <property type="entry name" value="GS_BETA_GRASP"/>
    <property type="match status" value="1"/>
</dbReference>
<dbReference type="InterPro" id="IPR008147">
    <property type="entry name" value="Gln_synt_N"/>
</dbReference>
<dbReference type="Gene3D" id="3.10.20.70">
    <property type="entry name" value="Glutamine synthetase, N-terminal domain"/>
    <property type="match status" value="1"/>
</dbReference>
<dbReference type="EMBL" id="CADCXV010000850">
    <property type="protein sequence ID" value="CAB0037341.1"/>
    <property type="molecule type" value="Genomic_DNA"/>
</dbReference>
<organism evidence="11 12">
    <name type="scientific">Trichogramma brassicae</name>
    <dbReference type="NCBI Taxonomy" id="86971"/>
    <lineage>
        <taxon>Eukaryota</taxon>
        <taxon>Metazoa</taxon>
        <taxon>Ecdysozoa</taxon>
        <taxon>Arthropoda</taxon>
        <taxon>Hexapoda</taxon>
        <taxon>Insecta</taxon>
        <taxon>Pterygota</taxon>
        <taxon>Neoptera</taxon>
        <taxon>Endopterygota</taxon>
        <taxon>Hymenoptera</taxon>
        <taxon>Apocrita</taxon>
        <taxon>Proctotrupomorpha</taxon>
        <taxon>Chalcidoidea</taxon>
        <taxon>Trichogrammatidae</taxon>
        <taxon>Trichogramma</taxon>
    </lineage>
</organism>
<dbReference type="PANTHER" id="PTHR20852:SF44">
    <property type="entry name" value="GLUTAMINE SYNTHETASE 1, MITOCHONDRIAL"/>
    <property type="match status" value="1"/>
</dbReference>
<dbReference type="InterPro" id="IPR008146">
    <property type="entry name" value="Gln_synth_cat_dom"/>
</dbReference>
<dbReference type="InterPro" id="IPR027302">
    <property type="entry name" value="Gln_synth_N_conserv_site"/>
</dbReference>
<keyword evidence="3 8" id="KW-0436">Ligase</keyword>
<sequence length="386" mass="43842">MKEKNKYTVELCIILTKKTIKISMGLTRRIAGINSVSNRKKIDASVFQPRCITHDYIPYKSYLTVRLRNFVDHEFQGAQLPKWQYDGSSTYQAEGENSDIFLKPQAIYKDPFRRNNNILVLCDTYYSDMTPTRSNKRAAAAEAMEKVKSHDPWFGIEQEYTFLDMDGRPLGWPKNGFPGPQGPYYCGVGADRVIGREIVEAHYRACLYAGVDISGTNAEVMPSQWEYQVGPSLGLKASDDLWISRFILHRLGEEFGVVVTLDPKPMPGHWNGAGAHCNFSTKTMREENGIEEIRRAIEKLSKRHEKHIKAYDPREGKDNERRLTGKCETSSIHDFSSGVANRAVSIRIPRGVAEQNKGYLEDRRPSSNCDPYSVTNALVRTCVLNE</sequence>
<dbReference type="InterPro" id="IPR014746">
    <property type="entry name" value="Gln_synth/guanido_kin_cat_dom"/>
</dbReference>
<dbReference type="PROSITE" id="PS00180">
    <property type="entry name" value="GLNA_1"/>
    <property type="match status" value="1"/>
</dbReference>
<dbReference type="InterPro" id="IPR050292">
    <property type="entry name" value="Glutamine_Synthetase"/>
</dbReference>
<accession>A0A6H5IIL0</accession>
<dbReference type="Pfam" id="PF00120">
    <property type="entry name" value="Gln-synt_C"/>
    <property type="match status" value="1"/>
</dbReference>
<keyword evidence="4 8" id="KW-0547">Nucleotide-binding</keyword>
<keyword evidence="5 8" id="KW-0067">ATP-binding</keyword>
<dbReference type="Gene3D" id="3.30.590.10">
    <property type="entry name" value="Glutamine synthetase/guanido kinase, catalytic domain"/>
    <property type="match status" value="1"/>
</dbReference>
<comment type="catalytic activity">
    <reaction evidence="8">
        <text>L-glutamate + NH4(+) + ATP = L-glutamine + ADP + phosphate + H(+)</text>
        <dbReference type="Rhea" id="RHEA:16169"/>
        <dbReference type="ChEBI" id="CHEBI:15378"/>
        <dbReference type="ChEBI" id="CHEBI:28938"/>
        <dbReference type="ChEBI" id="CHEBI:29985"/>
        <dbReference type="ChEBI" id="CHEBI:30616"/>
        <dbReference type="ChEBI" id="CHEBI:43474"/>
        <dbReference type="ChEBI" id="CHEBI:58359"/>
        <dbReference type="ChEBI" id="CHEBI:456216"/>
        <dbReference type="EC" id="6.3.1.2"/>
    </reaction>
</comment>
<dbReference type="GO" id="GO:0005524">
    <property type="term" value="F:ATP binding"/>
    <property type="evidence" value="ECO:0007669"/>
    <property type="project" value="UniProtKB-KW"/>
</dbReference>
<evidence type="ECO:0000313" key="12">
    <source>
        <dbReference type="Proteomes" id="UP000479190"/>
    </source>
</evidence>
<dbReference type="OrthoDB" id="1936100at2759"/>
<dbReference type="EC" id="6.3.1.2" evidence="2 8"/>
<evidence type="ECO:0000256" key="6">
    <source>
        <dbReference type="PROSITE-ProRule" id="PRU01330"/>
    </source>
</evidence>
<dbReference type="FunFam" id="3.30.590.10:FF:000004">
    <property type="entry name" value="Glutamine synthetase"/>
    <property type="match status" value="1"/>
</dbReference>
<dbReference type="InterPro" id="IPR027303">
    <property type="entry name" value="Gln_synth_gly_rich_site"/>
</dbReference>
<evidence type="ECO:0000256" key="4">
    <source>
        <dbReference type="ARBA" id="ARBA00022741"/>
    </source>
</evidence>
<dbReference type="SUPFAM" id="SSF55931">
    <property type="entry name" value="Glutamine synthetase/guanido kinase"/>
    <property type="match status" value="1"/>
</dbReference>
<dbReference type="Proteomes" id="UP000479190">
    <property type="component" value="Unassembled WGS sequence"/>
</dbReference>
<keyword evidence="12" id="KW-1185">Reference proteome</keyword>
<dbReference type="AlphaFoldDB" id="A0A6H5IIL0"/>
<dbReference type="SUPFAM" id="SSF54368">
    <property type="entry name" value="Glutamine synthetase, N-terminal domain"/>
    <property type="match status" value="1"/>
</dbReference>
<evidence type="ECO:0000313" key="11">
    <source>
        <dbReference type="EMBL" id="CAB0037341.1"/>
    </source>
</evidence>
<evidence type="ECO:0000256" key="1">
    <source>
        <dbReference type="ARBA" id="ARBA00009897"/>
    </source>
</evidence>
<protein>
    <recommendedName>
        <fullName evidence="2 8">Glutamine synthetase</fullName>
        <ecNumber evidence="2 8">6.3.1.2</ecNumber>
    </recommendedName>
</protein>
<evidence type="ECO:0000256" key="5">
    <source>
        <dbReference type="ARBA" id="ARBA00022840"/>
    </source>
</evidence>
<evidence type="ECO:0000256" key="8">
    <source>
        <dbReference type="RuleBase" id="RU004356"/>
    </source>
</evidence>
<dbReference type="SMART" id="SM01230">
    <property type="entry name" value="Gln-synt_C"/>
    <property type="match status" value="1"/>
</dbReference>
<dbReference type="GO" id="GO:0005737">
    <property type="term" value="C:cytoplasm"/>
    <property type="evidence" value="ECO:0007669"/>
    <property type="project" value="TreeGrafter"/>
</dbReference>
<dbReference type="GO" id="GO:0006542">
    <property type="term" value="P:glutamine biosynthetic process"/>
    <property type="evidence" value="ECO:0007669"/>
    <property type="project" value="InterPro"/>
</dbReference>
<evidence type="ECO:0000256" key="2">
    <source>
        <dbReference type="ARBA" id="ARBA00012937"/>
    </source>
</evidence>
<gene>
    <name evidence="11" type="ORF">TBRA_LOCUS9173</name>
</gene>
<reference evidence="11 12" key="1">
    <citation type="submission" date="2020-02" db="EMBL/GenBank/DDBJ databases">
        <authorList>
            <person name="Ferguson B K."/>
        </authorList>
    </citation>
    <scope>NUCLEOTIDE SEQUENCE [LARGE SCALE GENOMIC DNA]</scope>
</reference>